<dbReference type="SUPFAM" id="SSF109604">
    <property type="entry name" value="HD-domain/PDEase-like"/>
    <property type="match status" value="1"/>
</dbReference>
<evidence type="ECO:0000256" key="7">
    <source>
        <dbReference type="RuleBase" id="RU363067"/>
    </source>
</evidence>
<proteinExistence type="inferred from homology"/>
<dbReference type="GO" id="GO:0007165">
    <property type="term" value="P:signal transduction"/>
    <property type="evidence" value="ECO:0007669"/>
    <property type="project" value="InterPro"/>
</dbReference>
<dbReference type="Gene3D" id="1.10.1300.10">
    <property type="entry name" value="3'5'-cyclic nucleotide phosphodiesterase, catalytic domain"/>
    <property type="match status" value="1"/>
</dbReference>
<dbReference type="InterPro" id="IPR023174">
    <property type="entry name" value="PDEase_CS"/>
</dbReference>
<feature type="binding site" evidence="5">
    <location>
        <position position="1096"/>
    </location>
    <ligand>
        <name>AMP</name>
        <dbReference type="ChEBI" id="CHEBI:456215"/>
    </ligand>
</feature>
<dbReference type="PROSITE" id="PS51845">
    <property type="entry name" value="PDEASE_I_2"/>
    <property type="match status" value="1"/>
</dbReference>
<dbReference type="PANTHER" id="PTHR11347">
    <property type="entry name" value="CYCLIC NUCLEOTIDE PHOSPHODIESTERASE"/>
    <property type="match status" value="1"/>
</dbReference>
<feature type="binding site" evidence="5">
    <location>
        <begin position="891"/>
        <end position="895"/>
    </location>
    <ligand>
        <name>AMP</name>
        <dbReference type="ChEBI" id="CHEBI:456215"/>
    </ligand>
</feature>
<dbReference type="CDD" id="cd00077">
    <property type="entry name" value="HDc"/>
    <property type="match status" value="1"/>
</dbReference>
<dbReference type="AlphaFoldDB" id="A0A9W7E9U8"/>
<sequence length="1144" mass="126655">MPRLSENTAARPTKFSPLSESLEYITPIPPSNGVARPGGRGSILSANKNRRMGNGTSNNEKVFEALRVRSLSITNDYNEEASVAIKNIRQNVQRGVSRGSSIKFSRPSLGNRSRSMKIEHGASMSTRRSSQNSEQSDSSTEGAKTKPTRDLISMPLDMLTNIIDLLQDNSSEISIKESLDFICSATATELECEKVDLLIVSKPTKTMIPMCQMVNLEGPLGAALAEKVDVDEDHISFEDKFKEQFAHTFEGERVSMEDGAIWDRCLKTRQHIFSDDENSVQDLVGEEFIEILDRGMPMNFKLNSLLAVPVMCTRTNEHIVGVLLCQNKIAPGHFSAEEAEIPEQFSHFAGIAISSLEMMVEAQSKQLKLGHLVDTIASLSTNENVGSQVRRLYEKTSKLVGSDDLTLYIMNQSSNSLKVAHSTERLSLASKTITINDKTLAGVVAMTGKQAYASAGDNTTGSESVFNKLLEANETSCLCVPVMYQGKVEAVVKAVNHSLNSTFDLDDLDLIAMLGKSTGILIHQSHILKDAMSAARLADATGRLISSATSPWATLEDILAEVKKDCQRLVPSEVTTMFFLDYNRKELWGVLDEKSHASGTDVFRLNFGLGLAGKCAEKNEVIVTGDATLEKGWFKKNDEDTGFKTRSMVSIPIMGPATGAQGEEETVVAVLQVINKQDMENNIVAFADEDVVILKNYASKVGSVLRNKLQDFTKQKLEMDVRHEPKDDISRTMLSIAKEYTAKNIDISQNRHSAMRKLSEKMFLSNSSRALMLASNPGTIDENGPETEKSPTAEKRKTEADYRRSSTLTGLDNRERLFQGSLEGLNPNEIAGPPVSAWAFNVIDLSPLQCEAYVYFLLEQFGLVESLKLNQQKTSNFIGTVLNSYRKVDYHNIHHATQVVHQTGWMLLRAGCDDLRSLGLLIAALAHDVDHPGNNNAFEASSESELAIRYSYDRILERHHSATALRILSKEHCNLLDTDTLTSDDVKKIKMIIVNAILATDMNIHTSLLADVDALPKHAFENIEGTSSNKMDALMATIIHTADLSTNCLALETAKTWGERCLAEFKHQASKEKELGLPITPFMAQLETESEQAKTQYGFCAFVIRPWFTAISKLTIFDMTEAMHNLGKVIRHYDYLRQQDVQTN</sequence>
<accession>A0A9W7E9U8</accession>
<dbReference type="InterPro" id="IPR023088">
    <property type="entry name" value="PDEase"/>
</dbReference>
<dbReference type="EMBL" id="BRXW01000635">
    <property type="protein sequence ID" value="GMH71207.1"/>
    <property type="molecule type" value="Genomic_DNA"/>
</dbReference>
<dbReference type="Gene3D" id="3.30.450.40">
    <property type="match status" value="3"/>
</dbReference>
<dbReference type="InterPro" id="IPR003018">
    <property type="entry name" value="GAF"/>
</dbReference>
<keyword evidence="11" id="KW-1185">Reference proteome</keyword>
<comment type="cofactor">
    <cofactor evidence="7">
        <name>a divalent metal cation</name>
        <dbReference type="ChEBI" id="CHEBI:60240"/>
    </cofactor>
    <text evidence="7">Binds 2 divalent metal cations per subunit. Site 1 may preferentially bind zinc ions, while site 2 has a preference for magnesium and/or manganese ions.</text>
</comment>
<feature type="compositionally biased region" description="Basic and acidic residues" evidence="8">
    <location>
        <begin position="786"/>
        <end position="804"/>
    </location>
</feature>
<dbReference type="GO" id="GO:0046872">
    <property type="term" value="F:metal ion binding"/>
    <property type="evidence" value="ECO:0007669"/>
    <property type="project" value="UniProtKB-KW"/>
</dbReference>
<dbReference type="GO" id="GO:0004114">
    <property type="term" value="F:3',5'-cyclic-nucleotide phosphodiesterase activity"/>
    <property type="evidence" value="ECO:0007669"/>
    <property type="project" value="InterPro"/>
</dbReference>
<evidence type="ECO:0000259" key="9">
    <source>
        <dbReference type="PROSITE" id="PS51845"/>
    </source>
</evidence>
<feature type="binding site" evidence="6">
    <location>
        <position position="927"/>
    </location>
    <ligand>
        <name>Zn(2+)</name>
        <dbReference type="ChEBI" id="CHEBI:29105"/>
        <label>1</label>
    </ligand>
</feature>
<feature type="domain" description="PDEase" evidence="9">
    <location>
        <begin position="814"/>
        <end position="1140"/>
    </location>
</feature>
<dbReference type="SMART" id="SM00471">
    <property type="entry name" value="HDc"/>
    <property type="match status" value="1"/>
</dbReference>
<keyword evidence="3 7" id="KW-0378">Hydrolase</keyword>
<organism evidence="10 11">
    <name type="scientific">Triparma laevis f. longispina</name>
    <dbReference type="NCBI Taxonomy" id="1714387"/>
    <lineage>
        <taxon>Eukaryota</taxon>
        <taxon>Sar</taxon>
        <taxon>Stramenopiles</taxon>
        <taxon>Ochrophyta</taxon>
        <taxon>Bolidophyceae</taxon>
        <taxon>Parmales</taxon>
        <taxon>Triparmaceae</taxon>
        <taxon>Triparma</taxon>
    </lineage>
</organism>
<feature type="region of interest" description="Disordered" evidence="8">
    <location>
        <begin position="96"/>
        <end position="150"/>
    </location>
</feature>
<gene>
    <name evidence="10" type="ORF">TrLO_g8583</name>
</gene>
<dbReference type="PROSITE" id="PS00126">
    <property type="entry name" value="PDEASE_I_1"/>
    <property type="match status" value="1"/>
</dbReference>
<reference evidence="11" key="1">
    <citation type="journal article" date="2023" name="Commun. Biol.">
        <title>Genome analysis of Parmales, the sister group of diatoms, reveals the evolutionary specialization of diatoms from phago-mixotrophs to photoautotrophs.</title>
        <authorList>
            <person name="Ban H."/>
            <person name="Sato S."/>
            <person name="Yoshikawa S."/>
            <person name="Yamada K."/>
            <person name="Nakamura Y."/>
            <person name="Ichinomiya M."/>
            <person name="Sato N."/>
            <person name="Blanc-Mathieu R."/>
            <person name="Endo H."/>
            <person name="Kuwata A."/>
            <person name="Ogata H."/>
        </authorList>
    </citation>
    <scope>NUCLEOTIDE SEQUENCE [LARGE SCALE GENOMIC DNA]</scope>
    <source>
        <strain evidence="11">NIES 3700</strain>
    </source>
</reference>
<evidence type="ECO:0000256" key="3">
    <source>
        <dbReference type="ARBA" id="ARBA00022801"/>
    </source>
</evidence>
<protein>
    <recommendedName>
        <fullName evidence="7">Phosphodiesterase</fullName>
        <ecNumber evidence="7">3.1.4.-</ecNumber>
    </recommendedName>
</protein>
<dbReference type="Pfam" id="PF00233">
    <property type="entry name" value="PDEase_I"/>
    <property type="match status" value="1"/>
</dbReference>
<feature type="binding site" evidence="5">
    <location>
        <position position="1043"/>
    </location>
    <ligand>
        <name>AMP</name>
        <dbReference type="ChEBI" id="CHEBI:456215"/>
    </ligand>
</feature>
<dbReference type="OrthoDB" id="295473at2759"/>
<dbReference type="Pfam" id="PF01590">
    <property type="entry name" value="GAF"/>
    <property type="match status" value="1"/>
</dbReference>
<feature type="compositionally biased region" description="Polar residues" evidence="8">
    <location>
        <begin position="96"/>
        <end position="113"/>
    </location>
</feature>
<evidence type="ECO:0000256" key="8">
    <source>
        <dbReference type="SAM" id="MobiDB-lite"/>
    </source>
</evidence>
<feature type="region of interest" description="Disordered" evidence="8">
    <location>
        <begin position="775"/>
        <end position="805"/>
    </location>
</feature>
<evidence type="ECO:0000313" key="10">
    <source>
        <dbReference type="EMBL" id="GMH71207.1"/>
    </source>
</evidence>
<comment type="caution">
    <text evidence="10">The sequence shown here is derived from an EMBL/GenBank/DDBJ whole genome shotgun (WGS) entry which is preliminary data.</text>
</comment>
<feature type="binding site" evidence="5">
    <location>
        <position position="928"/>
    </location>
    <ligand>
        <name>AMP</name>
        <dbReference type="ChEBI" id="CHEBI:456215"/>
    </ligand>
</feature>
<dbReference type="InterPro" id="IPR003607">
    <property type="entry name" value="HD/PDEase_dom"/>
</dbReference>
<name>A0A9W7E9U8_9STRA</name>
<feature type="region of interest" description="Disordered" evidence="8">
    <location>
        <begin position="28"/>
        <end position="58"/>
    </location>
</feature>
<dbReference type="SUPFAM" id="SSF55781">
    <property type="entry name" value="GAF domain-like"/>
    <property type="match status" value="3"/>
</dbReference>
<dbReference type="EC" id="3.1.4.-" evidence="7"/>
<dbReference type="InterPro" id="IPR036971">
    <property type="entry name" value="PDEase_catalytic_dom_sf"/>
</dbReference>
<feature type="binding site" evidence="6">
    <location>
        <position position="928"/>
    </location>
    <ligand>
        <name>Zn(2+)</name>
        <dbReference type="ChEBI" id="CHEBI:29105"/>
        <label>1</label>
    </ligand>
</feature>
<dbReference type="SMART" id="SM00065">
    <property type="entry name" value="GAF"/>
    <property type="match status" value="3"/>
</dbReference>
<evidence type="ECO:0000313" key="11">
    <source>
        <dbReference type="Proteomes" id="UP001165122"/>
    </source>
</evidence>
<evidence type="ECO:0000256" key="4">
    <source>
        <dbReference type="PIRSR" id="PIRSR623088-1"/>
    </source>
</evidence>
<evidence type="ECO:0000256" key="6">
    <source>
        <dbReference type="PIRSR" id="PIRSR623088-3"/>
    </source>
</evidence>
<feature type="active site" description="Proton donor" evidence="4">
    <location>
        <position position="891"/>
    </location>
</feature>
<keyword evidence="1" id="KW-0140">cGMP</keyword>
<feature type="binding site" evidence="6">
    <location>
        <position position="1043"/>
    </location>
    <ligand>
        <name>Zn(2+)</name>
        <dbReference type="ChEBI" id="CHEBI:29105"/>
        <label>1</label>
    </ligand>
</feature>
<comment type="similarity">
    <text evidence="7">Belongs to the cyclic nucleotide phosphodiesterase family.</text>
</comment>
<dbReference type="InterPro" id="IPR002073">
    <property type="entry name" value="PDEase_catalytic_dom"/>
</dbReference>
<evidence type="ECO:0000256" key="5">
    <source>
        <dbReference type="PIRSR" id="PIRSR623088-2"/>
    </source>
</evidence>
<dbReference type="Proteomes" id="UP001165122">
    <property type="component" value="Unassembled WGS sequence"/>
</dbReference>
<evidence type="ECO:0000256" key="2">
    <source>
        <dbReference type="ARBA" id="ARBA00022723"/>
    </source>
</evidence>
<dbReference type="InterPro" id="IPR029016">
    <property type="entry name" value="GAF-like_dom_sf"/>
</dbReference>
<feature type="binding site" evidence="6">
    <location>
        <position position="895"/>
    </location>
    <ligand>
        <name>Zn(2+)</name>
        <dbReference type="ChEBI" id="CHEBI:29105"/>
        <label>1</label>
    </ligand>
</feature>
<keyword evidence="2 6" id="KW-0479">Metal-binding</keyword>
<evidence type="ECO:0000256" key="1">
    <source>
        <dbReference type="ARBA" id="ARBA00022535"/>
    </source>
</evidence>
<feature type="binding site" evidence="6">
    <location>
        <position position="928"/>
    </location>
    <ligand>
        <name>Zn(2+)</name>
        <dbReference type="ChEBI" id="CHEBI:29105"/>
        <label>2</label>
    </ligand>
</feature>
<dbReference type="PRINTS" id="PR00387">
    <property type="entry name" value="PDIESTERASE1"/>
</dbReference>
<feature type="compositionally biased region" description="Low complexity" evidence="8">
    <location>
        <begin position="129"/>
        <end position="139"/>
    </location>
</feature>